<evidence type="ECO:0000313" key="11">
    <source>
        <dbReference type="Proteomes" id="UP001180020"/>
    </source>
</evidence>
<keyword evidence="4 9" id="KW-0812">Transmembrane</keyword>
<dbReference type="Gene3D" id="3.80.10.10">
    <property type="entry name" value="Ribonuclease Inhibitor"/>
    <property type="match status" value="1"/>
</dbReference>
<keyword evidence="11" id="KW-1185">Reference proteome</keyword>
<keyword evidence="7 9" id="KW-0472">Membrane</keyword>
<dbReference type="SUPFAM" id="SSF52058">
    <property type="entry name" value="L domain-like"/>
    <property type="match status" value="1"/>
</dbReference>
<evidence type="ECO:0000256" key="2">
    <source>
        <dbReference type="ARBA" id="ARBA00009592"/>
    </source>
</evidence>
<dbReference type="FunFam" id="3.80.10.10:FF:000111">
    <property type="entry name" value="LRR receptor-like serine/threonine-protein kinase ERECTA"/>
    <property type="match status" value="1"/>
</dbReference>
<keyword evidence="6 9" id="KW-1133">Transmembrane helix</keyword>
<evidence type="ECO:0000256" key="6">
    <source>
        <dbReference type="ARBA" id="ARBA00022989"/>
    </source>
</evidence>
<evidence type="ECO:0000256" key="1">
    <source>
        <dbReference type="ARBA" id="ARBA00004167"/>
    </source>
</evidence>
<evidence type="ECO:0000256" key="3">
    <source>
        <dbReference type="ARBA" id="ARBA00022614"/>
    </source>
</evidence>
<evidence type="ECO:0000256" key="5">
    <source>
        <dbReference type="ARBA" id="ARBA00022737"/>
    </source>
</evidence>
<reference evidence="10" key="1">
    <citation type="journal article" date="2023" name="Nat. Commun.">
        <title>Diploid and tetraploid genomes of Acorus and the evolution of monocots.</title>
        <authorList>
            <person name="Ma L."/>
            <person name="Liu K.W."/>
            <person name="Li Z."/>
            <person name="Hsiao Y.Y."/>
            <person name="Qi Y."/>
            <person name="Fu T."/>
            <person name="Tang G.D."/>
            <person name="Zhang D."/>
            <person name="Sun W.H."/>
            <person name="Liu D.K."/>
            <person name="Li Y."/>
            <person name="Chen G.Z."/>
            <person name="Liu X.D."/>
            <person name="Liao X.Y."/>
            <person name="Jiang Y.T."/>
            <person name="Yu X."/>
            <person name="Hao Y."/>
            <person name="Huang J."/>
            <person name="Zhao X.W."/>
            <person name="Ke S."/>
            <person name="Chen Y.Y."/>
            <person name="Wu W.L."/>
            <person name="Hsu J.L."/>
            <person name="Lin Y.F."/>
            <person name="Huang M.D."/>
            <person name="Li C.Y."/>
            <person name="Huang L."/>
            <person name="Wang Z.W."/>
            <person name="Zhao X."/>
            <person name="Zhong W.Y."/>
            <person name="Peng D.H."/>
            <person name="Ahmad S."/>
            <person name="Lan S."/>
            <person name="Zhang J.S."/>
            <person name="Tsai W.C."/>
            <person name="Van de Peer Y."/>
            <person name="Liu Z.J."/>
        </authorList>
    </citation>
    <scope>NUCLEOTIDE SEQUENCE</scope>
    <source>
        <strain evidence="10">CP</strain>
    </source>
</reference>
<keyword evidence="8" id="KW-0325">Glycoprotein</keyword>
<dbReference type="InterPro" id="IPR032675">
    <property type="entry name" value="LRR_dom_sf"/>
</dbReference>
<dbReference type="InterPro" id="IPR001611">
    <property type="entry name" value="Leu-rich_rpt"/>
</dbReference>
<keyword evidence="5" id="KW-0677">Repeat</keyword>
<dbReference type="GO" id="GO:0016020">
    <property type="term" value="C:membrane"/>
    <property type="evidence" value="ECO:0007669"/>
    <property type="project" value="UniProtKB-SubCell"/>
</dbReference>
<dbReference type="InterPro" id="IPR051502">
    <property type="entry name" value="RLP_Defense_Trigger"/>
</dbReference>
<dbReference type="EMBL" id="JAUJYO010000019">
    <property type="protein sequence ID" value="KAK1287166.1"/>
    <property type="molecule type" value="Genomic_DNA"/>
</dbReference>
<evidence type="ECO:0000256" key="4">
    <source>
        <dbReference type="ARBA" id="ARBA00022692"/>
    </source>
</evidence>
<dbReference type="PRINTS" id="PR00019">
    <property type="entry name" value="LEURICHRPT"/>
</dbReference>
<gene>
    <name evidence="10" type="ORF">QJS10_CPB19g01215</name>
</gene>
<feature type="transmembrane region" description="Helical" evidence="9">
    <location>
        <begin position="141"/>
        <end position="164"/>
    </location>
</feature>
<comment type="similarity">
    <text evidence="2">Belongs to the RLP family.</text>
</comment>
<sequence>MTAIDLSMNMLSGPIPIELGYLTTLHSLNLSHNYLTGSIPESFQNLMSLESLDLSFNNLSSEIPPQLAQMNALSTFRVAYNNLSGIIPLNGQFSTFNASDFEGNPNLCGPMVGRNCSRGTSQMHRFTDDEANKPRVIDNPVIYYSFIAAWYAIGFWGVIAVLAFKENWRVKFFLAADDLIYACESGISSLARCIRKCIGK</sequence>
<evidence type="ECO:0000313" key="10">
    <source>
        <dbReference type="EMBL" id="KAK1287166.1"/>
    </source>
</evidence>
<comment type="subcellular location">
    <subcellularLocation>
        <location evidence="1">Membrane</location>
        <topology evidence="1">Single-pass membrane protein</topology>
    </subcellularLocation>
</comment>
<comment type="caution">
    <text evidence="10">The sequence shown here is derived from an EMBL/GenBank/DDBJ whole genome shotgun (WGS) entry which is preliminary data.</text>
</comment>
<dbReference type="PROSITE" id="PS51450">
    <property type="entry name" value="LRR"/>
    <property type="match status" value="1"/>
</dbReference>
<dbReference type="PANTHER" id="PTHR48062">
    <property type="entry name" value="RECEPTOR-LIKE PROTEIN 14"/>
    <property type="match status" value="1"/>
</dbReference>
<reference evidence="10" key="2">
    <citation type="submission" date="2023-06" db="EMBL/GenBank/DDBJ databases">
        <authorList>
            <person name="Ma L."/>
            <person name="Liu K.-W."/>
            <person name="Li Z."/>
            <person name="Hsiao Y.-Y."/>
            <person name="Qi Y."/>
            <person name="Fu T."/>
            <person name="Tang G."/>
            <person name="Zhang D."/>
            <person name="Sun W.-H."/>
            <person name="Liu D.-K."/>
            <person name="Li Y."/>
            <person name="Chen G.-Z."/>
            <person name="Liu X.-D."/>
            <person name="Liao X.-Y."/>
            <person name="Jiang Y.-T."/>
            <person name="Yu X."/>
            <person name="Hao Y."/>
            <person name="Huang J."/>
            <person name="Zhao X.-W."/>
            <person name="Ke S."/>
            <person name="Chen Y.-Y."/>
            <person name="Wu W.-L."/>
            <person name="Hsu J.-L."/>
            <person name="Lin Y.-F."/>
            <person name="Huang M.-D."/>
            <person name="Li C.-Y."/>
            <person name="Huang L."/>
            <person name="Wang Z.-W."/>
            <person name="Zhao X."/>
            <person name="Zhong W.-Y."/>
            <person name="Peng D.-H."/>
            <person name="Ahmad S."/>
            <person name="Lan S."/>
            <person name="Zhang J.-S."/>
            <person name="Tsai W.-C."/>
            <person name="Van De Peer Y."/>
            <person name="Liu Z.-J."/>
        </authorList>
    </citation>
    <scope>NUCLEOTIDE SEQUENCE</scope>
    <source>
        <strain evidence="10">CP</strain>
        <tissue evidence="10">Leaves</tissue>
    </source>
</reference>
<evidence type="ECO:0000256" key="8">
    <source>
        <dbReference type="ARBA" id="ARBA00023180"/>
    </source>
</evidence>
<dbReference type="Proteomes" id="UP001180020">
    <property type="component" value="Unassembled WGS sequence"/>
</dbReference>
<proteinExistence type="inferred from homology"/>
<evidence type="ECO:0000256" key="9">
    <source>
        <dbReference type="SAM" id="Phobius"/>
    </source>
</evidence>
<evidence type="ECO:0000256" key="7">
    <source>
        <dbReference type="ARBA" id="ARBA00023136"/>
    </source>
</evidence>
<dbReference type="Pfam" id="PF13855">
    <property type="entry name" value="LRR_8"/>
    <property type="match status" value="1"/>
</dbReference>
<accession>A0AAV9CE46</accession>
<organism evidence="10 11">
    <name type="scientific">Acorus calamus</name>
    <name type="common">Sweet flag</name>
    <dbReference type="NCBI Taxonomy" id="4465"/>
    <lineage>
        <taxon>Eukaryota</taxon>
        <taxon>Viridiplantae</taxon>
        <taxon>Streptophyta</taxon>
        <taxon>Embryophyta</taxon>
        <taxon>Tracheophyta</taxon>
        <taxon>Spermatophyta</taxon>
        <taxon>Magnoliopsida</taxon>
        <taxon>Liliopsida</taxon>
        <taxon>Acoraceae</taxon>
        <taxon>Acorus</taxon>
    </lineage>
</organism>
<dbReference type="AlphaFoldDB" id="A0AAV9CE46"/>
<dbReference type="PANTHER" id="PTHR48062:SF51">
    <property type="entry name" value="LRR RECEPTOR-LIKE SERINE_THREONINE-PROTEIN KINASE ERL1"/>
    <property type="match status" value="1"/>
</dbReference>
<keyword evidence="3" id="KW-0433">Leucine-rich repeat</keyword>
<protein>
    <submittedName>
        <fullName evidence="10">Uncharacterized protein</fullName>
    </submittedName>
</protein>
<name>A0AAV9CE46_ACOCL</name>